<organism evidence="9 10">
    <name type="scientific">Paenibacillus konkukensis</name>
    <dbReference type="NCBI Taxonomy" id="2020716"/>
    <lineage>
        <taxon>Bacteria</taxon>
        <taxon>Bacillati</taxon>
        <taxon>Bacillota</taxon>
        <taxon>Bacilli</taxon>
        <taxon>Bacillales</taxon>
        <taxon>Paenibacillaceae</taxon>
        <taxon>Paenibacillus</taxon>
    </lineage>
</organism>
<dbReference type="InterPro" id="IPR000515">
    <property type="entry name" value="MetI-like"/>
</dbReference>
<dbReference type="PANTHER" id="PTHR43744">
    <property type="entry name" value="ABC TRANSPORTER PERMEASE PROTEIN MG189-RELATED-RELATED"/>
    <property type="match status" value="1"/>
</dbReference>
<feature type="transmembrane region" description="Helical" evidence="7">
    <location>
        <begin position="264"/>
        <end position="283"/>
    </location>
</feature>
<dbReference type="Proteomes" id="UP001057134">
    <property type="component" value="Chromosome"/>
</dbReference>
<gene>
    <name evidence="9" type="primary">araQ_52</name>
    <name evidence="9" type="ORF">SK3146_02651</name>
</gene>
<keyword evidence="10" id="KW-1185">Reference proteome</keyword>
<dbReference type="PANTHER" id="PTHR43744:SF9">
    <property type="entry name" value="POLYGALACTURONAN_RHAMNOGALACTURONAN TRANSPORT SYSTEM PERMEASE PROTEIN YTCP"/>
    <property type="match status" value="1"/>
</dbReference>
<dbReference type="SUPFAM" id="SSF161098">
    <property type="entry name" value="MetI-like"/>
    <property type="match status" value="1"/>
</dbReference>
<comment type="subcellular location">
    <subcellularLocation>
        <location evidence="1 7">Cell membrane</location>
        <topology evidence="1 7">Multi-pass membrane protein</topology>
    </subcellularLocation>
</comment>
<keyword evidence="5 7" id="KW-1133">Transmembrane helix</keyword>
<evidence type="ECO:0000256" key="1">
    <source>
        <dbReference type="ARBA" id="ARBA00004651"/>
    </source>
</evidence>
<evidence type="ECO:0000313" key="10">
    <source>
        <dbReference type="Proteomes" id="UP001057134"/>
    </source>
</evidence>
<keyword evidence="6 7" id="KW-0472">Membrane</keyword>
<feature type="transmembrane region" description="Helical" evidence="7">
    <location>
        <begin position="72"/>
        <end position="96"/>
    </location>
</feature>
<evidence type="ECO:0000256" key="2">
    <source>
        <dbReference type="ARBA" id="ARBA00022448"/>
    </source>
</evidence>
<dbReference type="Pfam" id="PF00528">
    <property type="entry name" value="BPD_transp_1"/>
    <property type="match status" value="1"/>
</dbReference>
<dbReference type="InterPro" id="IPR035906">
    <property type="entry name" value="MetI-like_sf"/>
</dbReference>
<dbReference type="Gene3D" id="1.10.3720.10">
    <property type="entry name" value="MetI-like"/>
    <property type="match status" value="1"/>
</dbReference>
<accession>A0ABY4RP22</accession>
<proteinExistence type="inferred from homology"/>
<name>A0ABY4RP22_9BACL</name>
<protein>
    <submittedName>
        <fullName evidence="9">L-arabinose transport system permease protein AraQ</fullName>
    </submittedName>
</protein>
<reference evidence="9" key="1">
    <citation type="submission" date="2018-02" db="EMBL/GenBank/DDBJ databases">
        <authorList>
            <person name="Kim S.-K."/>
            <person name="Jung H.-I."/>
            <person name="Lee S.-W."/>
        </authorList>
    </citation>
    <scope>NUCLEOTIDE SEQUENCE</scope>
    <source>
        <strain evidence="9">SK3146</strain>
    </source>
</reference>
<keyword evidence="2 7" id="KW-0813">Transport</keyword>
<feature type="domain" description="ABC transmembrane type-1" evidence="8">
    <location>
        <begin position="73"/>
        <end position="282"/>
    </location>
</feature>
<evidence type="ECO:0000256" key="7">
    <source>
        <dbReference type="RuleBase" id="RU363032"/>
    </source>
</evidence>
<feature type="transmembrane region" description="Helical" evidence="7">
    <location>
        <begin position="12"/>
        <end position="35"/>
    </location>
</feature>
<keyword evidence="4 7" id="KW-0812">Transmembrane</keyword>
<sequence>MKRSKDEAWFYGITYTLLTLASFSVILPFVHVLAVSLSASDAIMAGKVSLLPVHLTWIAYETLFSGSSVARALANSVAITAIGVTSCMLCTFLAAYPLSQKLFCGRKLFTMVIVFTMLFNGGIIPLYLVVKSLGLVDSYWALWLPGLISPFNMLIMKNFFENLPGELEEAARMDGCGELPFIVRILLPLSAPMLATLTLLYAVHFWNSYFSVLIFINDTTKYNLTVLIQQMISNASSLSDVMTSGEVMSQQESMKYDQLSQESVKSAGIFMFLLPMLLIYPFLQRFFVKGMMIGAIKG</sequence>
<feature type="transmembrane region" description="Helical" evidence="7">
    <location>
        <begin position="181"/>
        <end position="203"/>
    </location>
</feature>
<feature type="transmembrane region" description="Helical" evidence="7">
    <location>
        <begin position="108"/>
        <end position="128"/>
    </location>
</feature>
<dbReference type="EMBL" id="CP027059">
    <property type="protein sequence ID" value="UQZ83464.1"/>
    <property type="molecule type" value="Genomic_DNA"/>
</dbReference>
<evidence type="ECO:0000256" key="3">
    <source>
        <dbReference type="ARBA" id="ARBA00022475"/>
    </source>
</evidence>
<dbReference type="PROSITE" id="PS50928">
    <property type="entry name" value="ABC_TM1"/>
    <property type="match status" value="1"/>
</dbReference>
<evidence type="ECO:0000256" key="5">
    <source>
        <dbReference type="ARBA" id="ARBA00022989"/>
    </source>
</evidence>
<comment type="similarity">
    <text evidence="7">Belongs to the binding-protein-dependent transport system permease family.</text>
</comment>
<evidence type="ECO:0000313" key="9">
    <source>
        <dbReference type="EMBL" id="UQZ83464.1"/>
    </source>
</evidence>
<evidence type="ECO:0000256" key="4">
    <source>
        <dbReference type="ARBA" id="ARBA00022692"/>
    </source>
</evidence>
<dbReference type="RefSeq" id="WP_249865478.1">
    <property type="nucleotide sequence ID" value="NZ_CP027059.1"/>
</dbReference>
<reference evidence="9" key="2">
    <citation type="journal article" date="2021" name="J Anim Sci Technol">
        <title>Complete genome sequence of Paenibacillus konkukensis sp. nov. SK3146 as a potential probiotic strain.</title>
        <authorList>
            <person name="Jung H.I."/>
            <person name="Park S."/>
            <person name="Niu K.M."/>
            <person name="Lee S.W."/>
            <person name="Kothari D."/>
            <person name="Yi K.J."/>
            <person name="Kim S.K."/>
        </authorList>
    </citation>
    <scope>NUCLEOTIDE SEQUENCE</scope>
    <source>
        <strain evidence="9">SK3146</strain>
    </source>
</reference>
<evidence type="ECO:0000259" key="8">
    <source>
        <dbReference type="PROSITE" id="PS50928"/>
    </source>
</evidence>
<dbReference type="CDD" id="cd06261">
    <property type="entry name" value="TM_PBP2"/>
    <property type="match status" value="1"/>
</dbReference>
<evidence type="ECO:0000256" key="6">
    <source>
        <dbReference type="ARBA" id="ARBA00023136"/>
    </source>
</evidence>
<keyword evidence="3" id="KW-1003">Cell membrane</keyword>